<protein>
    <submittedName>
        <fullName evidence="1">Uncharacterized protein</fullName>
    </submittedName>
</protein>
<dbReference type="Proteomes" id="UP000436088">
    <property type="component" value="Unassembled WGS sequence"/>
</dbReference>
<reference evidence="1" key="1">
    <citation type="submission" date="2019-09" db="EMBL/GenBank/DDBJ databases">
        <title>Draft genome information of white flower Hibiscus syriacus.</title>
        <authorList>
            <person name="Kim Y.-M."/>
        </authorList>
    </citation>
    <scope>NUCLEOTIDE SEQUENCE [LARGE SCALE GENOMIC DNA]</scope>
    <source>
        <strain evidence="1">YM2019G1</strain>
    </source>
</reference>
<evidence type="ECO:0000313" key="1">
    <source>
        <dbReference type="EMBL" id="KAE8656382.1"/>
    </source>
</evidence>
<evidence type="ECO:0000313" key="2">
    <source>
        <dbReference type="Proteomes" id="UP000436088"/>
    </source>
</evidence>
<sequence length="148" mass="16098">MVSSQVFIWGSSKSDGHEAIGAQGDGVSFDCAFAHCSLCFSSHIGRCPQDPHAKRKQLESKALDMQLGPTMAESKLDSHFLKDFYIPAYIFNDETQIAGVLDALKFPVLVFINSRSDGVRPARLSANYGAKFAEPLRAMVMGAPLEDA</sequence>
<proteinExistence type="predicted"/>
<keyword evidence="2" id="KW-1185">Reference proteome</keyword>
<gene>
    <name evidence="1" type="ORF">F3Y22_tig00117002pilonHSYRG00090</name>
</gene>
<organism evidence="1 2">
    <name type="scientific">Hibiscus syriacus</name>
    <name type="common">Rose of Sharon</name>
    <dbReference type="NCBI Taxonomy" id="106335"/>
    <lineage>
        <taxon>Eukaryota</taxon>
        <taxon>Viridiplantae</taxon>
        <taxon>Streptophyta</taxon>
        <taxon>Embryophyta</taxon>
        <taxon>Tracheophyta</taxon>
        <taxon>Spermatophyta</taxon>
        <taxon>Magnoliopsida</taxon>
        <taxon>eudicotyledons</taxon>
        <taxon>Gunneridae</taxon>
        <taxon>Pentapetalae</taxon>
        <taxon>rosids</taxon>
        <taxon>malvids</taxon>
        <taxon>Malvales</taxon>
        <taxon>Malvaceae</taxon>
        <taxon>Malvoideae</taxon>
        <taxon>Hibiscus</taxon>
    </lineage>
</organism>
<accession>A0A6A2WDG2</accession>
<comment type="caution">
    <text evidence="1">The sequence shown here is derived from an EMBL/GenBank/DDBJ whole genome shotgun (WGS) entry which is preliminary data.</text>
</comment>
<dbReference type="AlphaFoldDB" id="A0A6A2WDG2"/>
<dbReference type="EMBL" id="VEPZ02001767">
    <property type="protein sequence ID" value="KAE8656382.1"/>
    <property type="molecule type" value="Genomic_DNA"/>
</dbReference>
<name>A0A6A2WDG2_HIBSY</name>